<reference evidence="9" key="2">
    <citation type="submission" date="2008-08" db="EMBL/GenBank/DDBJ databases">
        <authorList>
            <consortium name="Diatom Consortium"/>
            <person name="Grigoriev I."/>
            <person name="Grimwood J."/>
            <person name="Kuo A."/>
            <person name="Otillar R.P."/>
            <person name="Salamov A."/>
            <person name="Detter J.C."/>
            <person name="Lindquist E."/>
            <person name="Shapiro H."/>
            <person name="Lucas S."/>
            <person name="Glavina del Rio T."/>
            <person name="Pitluck S."/>
            <person name="Rokhsar D."/>
            <person name="Bowler C."/>
        </authorList>
    </citation>
    <scope>GENOME REANNOTATION</scope>
    <source>
        <strain evidence="9">CCAP 1055/1</strain>
    </source>
</reference>
<keyword evidence="2" id="KW-0479">Metal-binding</keyword>
<dbReference type="SUPFAM" id="SSF52113">
    <property type="entry name" value="BRCT domain"/>
    <property type="match status" value="1"/>
</dbReference>
<gene>
    <name evidence="8" type="ORF">PHATRDRAFT_42968</name>
</gene>
<feature type="domain" description="BRCT" evidence="7">
    <location>
        <begin position="285"/>
        <end position="340"/>
    </location>
</feature>
<dbReference type="InterPro" id="IPR036869">
    <property type="entry name" value="J_dom_sf"/>
</dbReference>
<keyword evidence="3" id="KW-0863">Zinc-finger</keyword>
<sequence>MKKTVLQCLKIIGVLSTDLTSCDSLQQEFVNIKRVYFKKILVCHPDKGGDAEVFRNVQTSFEVLRGIYEKEAISSFITESAFSAQNFDDVFRDFGEMPTPSWEYYHEAAEENFPLYRVERARSNRSRCTQTTKLGKKCGDDKLIASGSVRVGSLDEKTGTYTRWNHLECWRVPSRIWLGIASSREDEDSVLNTKNVLQSLLQMNDVLLSGINEMNVEGQMEFVTHIMDRSSWARISQRRNINSSKELDMSVAKQTQPARQAAVFPRDGPSSRESFIVPIPGENGVASDALKGKRVVLTGVFPEVGGGRGLTLGKEKVKKMVESFGGRVTGSVSGKTDMVLFTLSPSTNLKLIVGKDPGFSKVSQARGRSVTLLSLKDLKEGIESNCLEYTRHEDLKISSFSSGYKNNSAALSASSSDFAIAAGQAPALPQAGLTRSSNSKMPIASSGTYAFHSAIKAQPVLPVTLSSTSPSSSNLLESAKFVVGSHEASPVRSAVPKGGHGLLGRARFVEAPTMLRTKLQEAIRTGATMDQESKIPISQETQRTLENTLAEIDGVGEQGPQPQPNIPLPDLCDSIKGLPFRITRYRYKTLKAEVNLQKQRTAKRAREGG</sequence>
<dbReference type="InParanoid" id="B7FQ65"/>
<dbReference type="InterPro" id="IPR001510">
    <property type="entry name" value="Znf_PARP"/>
</dbReference>
<organism evidence="8 9">
    <name type="scientific">Phaeodactylum tricornutum (strain CCAP 1055/1)</name>
    <dbReference type="NCBI Taxonomy" id="556484"/>
    <lineage>
        <taxon>Eukaryota</taxon>
        <taxon>Sar</taxon>
        <taxon>Stramenopiles</taxon>
        <taxon>Ochrophyta</taxon>
        <taxon>Bacillariophyta</taxon>
        <taxon>Bacillariophyceae</taxon>
        <taxon>Bacillariophycidae</taxon>
        <taxon>Naviculales</taxon>
        <taxon>Phaeodactylaceae</taxon>
        <taxon>Phaeodactylum</taxon>
    </lineage>
</organism>
<dbReference type="Gene3D" id="3.30.1740.10">
    <property type="entry name" value="Zinc finger, PARP-type"/>
    <property type="match status" value="1"/>
</dbReference>
<dbReference type="GO" id="GO:0005634">
    <property type="term" value="C:nucleus"/>
    <property type="evidence" value="ECO:0007669"/>
    <property type="project" value="UniProtKB-SubCell"/>
</dbReference>
<dbReference type="AlphaFoldDB" id="B7FQ65"/>
<dbReference type="CDD" id="cd06257">
    <property type="entry name" value="DnaJ"/>
    <property type="match status" value="1"/>
</dbReference>
<name>B7FQ65_PHATC</name>
<dbReference type="GeneID" id="7196205"/>
<keyword evidence="4" id="KW-0862">Zinc</keyword>
<dbReference type="InterPro" id="IPR036957">
    <property type="entry name" value="Znf_PARP_sf"/>
</dbReference>
<dbReference type="eggNOG" id="ENOG502S0BW">
    <property type="taxonomic scope" value="Eukaryota"/>
</dbReference>
<keyword evidence="5" id="KW-0539">Nucleus</keyword>
<evidence type="ECO:0000259" key="7">
    <source>
        <dbReference type="PROSITE" id="PS50172"/>
    </source>
</evidence>
<dbReference type="KEGG" id="pti:PHATRDRAFT_42968"/>
<dbReference type="Gene3D" id="3.40.50.10190">
    <property type="entry name" value="BRCT domain"/>
    <property type="match status" value="1"/>
</dbReference>
<protein>
    <recommendedName>
        <fullName evidence="7">BRCT domain-containing protein</fullName>
    </recommendedName>
</protein>
<evidence type="ECO:0000256" key="4">
    <source>
        <dbReference type="ARBA" id="ARBA00022833"/>
    </source>
</evidence>
<keyword evidence="6" id="KW-0732">Signal</keyword>
<dbReference type="OrthoDB" id="446168at2759"/>
<dbReference type="GO" id="GO:0008270">
    <property type="term" value="F:zinc ion binding"/>
    <property type="evidence" value="ECO:0007669"/>
    <property type="project" value="UniProtKB-KW"/>
</dbReference>
<keyword evidence="9" id="KW-1185">Reference proteome</keyword>
<dbReference type="EMBL" id="CM000605">
    <property type="protein sequence ID" value="EEC51290.1"/>
    <property type="molecule type" value="Genomic_DNA"/>
</dbReference>
<feature type="signal peptide" evidence="6">
    <location>
        <begin position="1"/>
        <end position="16"/>
    </location>
</feature>
<accession>B7FQ65</accession>
<dbReference type="InterPro" id="IPR001357">
    <property type="entry name" value="BRCT_dom"/>
</dbReference>
<evidence type="ECO:0000256" key="2">
    <source>
        <dbReference type="ARBA" id="ARBA00022723"/>
    </source>
</evidence>
<evidence type="ECO:0000313" key="8">
    <source>
        <dbReference type="EMBL" id="EEC51290.1"/>
    </source>
</evidence>
<feature type="chain" id="PRO_5002852543" description="BRCT domain-containing protein" evidence="6">
    <location>
        <begin position="17"/>
        <end position="609"/>
    </location>
</feature>
<dbReference type="PROSITE" id="PS50172">
    <property type="entry name" value="BRCT"/>
    <property type="match status" value="1"/>
</dbReference>
<dbReference type="Proteomes" id="UP000000759">
    <property type="component" value="Chromosome 1"/>
</dbReference>
<dbReference type="STRING" id="556484.B7FQ65"/>
<dbReference type="SUPFAM" id="SSF57716">
    <property type="entry name" value="Glucocorticoid receptor-like (DNA-binding domain)"/>
    <property type="match status" value="1"/>
</dbReference>
<reference evidence="8 9" key="1">
    <citation type="journal article" date="2008" name="Nature">
        <title>The Phaeodactylum genome reveals the evolutionary history of diatom genomes.</title>
        <authorList>
            <person name="Bowler C."/>
            <person name="Allen A.E."/>
            <person name="Badger J.H."/>
            <person name="Grimwood J."/>
            <person name="Jabbari K."/>
            <person name="Kuo A."/>
            <person name="Maheswari U."/>
            <person name="Martens C."/>
            <person name="Maumus F."/>
            <person name="Otillar R.P."/>
            <person name="Rayko E."/>
            <person name="Salamov A."/>
            <person name="Vandepoele K."/>
            <person name="Beszteri B."/>
            <person name="Gruber A."/>
            <person name="Heijde M."/>
            <person name="Katinka M."/>
            <person name="Mock T."/>
            <person name="Valentin K."/>
            <person name="Verret F."/>
            <person name="Berges J.A."/>
            <person name="Brownlee C."/>
            <person name="Cadoret J.P."/>
            <person name="Chiovitti A."/>
            <person name="Choi C.J."/>
            <person name="Coesel S."/>
            <person name="De Martino A."/>
            <person name="Detter J.C."/>
            <person name="Durkin C."/>
            <person name="Falciatore A."/>
            <person name="Fournet J."/>
            <person name="Haruta M."/>
            <person name="Huysman M.J."/>
            <person name="Jenkins B.D."/>
            <person name="Jiroutova K."/>
            <person name="Jorgensen R.E."/>
            <person name="Joubert Y."/>
            <person name="Kaplan A."/>
            <person name="Kroger N."/>
            <person name="Kroth P.G."/>
            <person name="La Roche J."/>
            <person name="Lindquist E."/>
            <person name="Lommer M."/>
            <person name="Martin-Jezequel V."/>
            <person name="Lopez P.J."/>
            <person name="Lucas S."/>
            <person name="Mangogna M."/>
            <person name="McGinnis K."/>
            <person name="Medlin L.K."/>
            <person name="Montsant A."/>
            <person name="Oudot-Le Secq M.P."/>
            <person name="Napoli C."/>
            <person name="Obornik M."/>
            <person name="Parker M.S."/>
            <person name="Petit J.L."/>
            <person name="Porcel B.M."/>
            <person name="Poulsen N."/>
            <person name="Robison M."/>
            <person name="Rychlewski L."/>
            <person name="Rynearson T.A."/>
            <person name="Schmutz J."/>
            <person name="Shapiro H."/>
            <person name="Siaut M."/>
            <person name="Stanley M."/>
            <person name="Sussman M.R."/>
            <person name="Taylor A.R."/>
            <person name="Vardi A."/>
            <person name="von Dassow P."/>
            <person name="Vyverman W."/>
            <person name="Willis A."/>
            <person name="Wyrwicz L.S."/>
            <person name="Rokhsar D.S."/>
            <person name="Weissenbach J."/>
            <person name="Armbrust E.V."/>
            <person name="Green B.R."/>
            <person name="Van de Peer Y."/>
            <person name="Grigoriev I.V."/>
        </authorList>
    </citation>
    <scope>NUCLEOTIDE SEQUENCE [LARGE SCALE GENOMIC DNA]</scope>
    <source>
        <strain evidence="8 9">CCAP 1055/1</strain>
    </source>
</reference>
<evidence type="ECO:0000256" key="6">
    <source>
        <dbReference type="SAM" id="SignalP"/>
    </source>
</evidence>
<dbReference type="GO" id="GO:0003677">
    <property type="term" value="F:DNA binding"/>
    <property type="evidence" value="ECO:0007669"/>
    <property type="project" value="InterPro"/>
</dbReference>
<evidence type="ECO:0000256" key="3">
    <source>
        <dbReference type="ARBA" id="ARBA00022771"/>
    </source>
</evidence>
<dbReference type="InterPro" id="IPR001623">
    <property type="entry name" value="DnaJ_domain"/>
</dbReference>
<dbReference type="HOGENOM" id="CLU_457495_0_0_1"/>
<evidence type="ECO:0000313" key="9">
    <source>
        <dbReference type="Proteomes" id="UP000000759"/>
    </source>
</evidence>
<proteinExistence type="predicted"/>
<comment type="subcellular location">
    <subcellularLocation>
        <location evidence="1">Nucleus</location>
    </subcellularLocation>
</comment>
<dbReference type="RefSeq" id="XP_002176827.1">
    <property type="nucleotide sequence ID" value="XM_002176791.1"/>
</dbReference>
<evidence type="ECO:0000256" key="1">
    <source>
        <dbReference type="ARBA" id="ARBA00004123"/>
    </source>
</evidence>
<dbReference type="PaxDb" id="2850-Phatr42968"/>
<evidence type="ECO:0000256" key="5">
    <source>
        <dbReference type="ARBA" id="ARBA00023242"/>
    </source>
</evidence>
<dbReference type="SMART" id="SM01336">
    <property type="entry name" value="zf-PARP"/>
    <property type="match status" value="1"/>
</dbReference>
<dbReference type="SUPFAM" id="SSF46565">
    <property type="entry name" value="Chaperone J-domain"/>
    <property type="match status" value="1"/>
</dbReference>
<dbReference type="InterPro" id="IPR036420">
    <property type="entry name" value="BRCT_dom_sf"/>
</dbReference>
<dbReference type="Gene3D" id="1.10.287.110">
    <property type="entry name" value="DnaJ domain"/>
    <property type="match status" value="1"/>
</dbReference>